<name>A0A919MHT1_9ACTN</name>
<evidence type="ECO:0000313" key="1">
    <source>
        <dbReference type="EMBL" id="GIE15274.1"/>
    </source>
</evidence>
<accession>A0A919MHT1</accession>
<evidence type="ECO:0000313" key="2">
    <source>
        <dbReference type="Proteomes" id="UP000598174"/>
    </source>
</evidence>
<reference evidence="1" key="1">
    <citation type="submission" date="2021-01" db="EMBL/GenBank/DDBJ databases">
        <title>Whole genome shotgun sequence of Actinoplanes ferrugineus NBRC 15555.</title>
        <authorList>
            <person name="Komaki H."/>
            <person name="Tamura T."/>
        </authorList>
    </citation>
    <scope>NUCLEOTIDE SEQUENCE</scope>
    <source>
        <strain evidence="1">NBRC 15555</strain>
    </source>
</reference>
<dbReference type="Proteomes" id="UP000598174">
    <property type="component" value="Unassembled WGS sequence"/>
</dbReference>
<keyword evidence="2" id="KW-1185">Reference proteome</keyword>
<gene>
    <name evidence="1" type="ORF">Afe05nite_71140</name>
</gene>
<sequence length="74" mass="8174">MRPIRTGGASNRRAWWARTLRADMPTRRASSSMVYRSATGGIAVRSGVDVVAVIDPPGVRLPFTLRPPDRRAKQ</sequence>
<dbReference type="EMBL" id="BOMM01000064">
    <property type="protein sequence ID" value="GIE15274.1"/>
    <property type="molecule type" value="Genomic_DNA"/>
</dbReference>
<dbReference type="AlphaFoldDB" id="A0A919MHT1"/>
<comment type="caution">
    <text evidence="1">The sequence shown here is derived from an EMBL/GenBank/DDBJ whole genome shotgun (WGS) entry which is preliminary data.</text>
</comment>
<protein>
    <submittedName>
        <fullName evidence="1">Uncharacterized protein</fullName>
    </submittedName>
</protein>
<organism evidence="1 2">
    <name type="scientific">Paractinoplanes ferrugineus</name>
    <dbReference type="NCBI Taxonomy" id="113564"/>
    <lineage>
        <taxon>Bacteria</taxon>
        <taxon>Bacillati</taxon>
        <taxon>Actinomycetota</taxon>
        <taxon>Actinomycetes</taxon>
        <taxon>Micromonosporales</taxon>
        <taxon>Micromonosporaceae</taxon>
        <taxon>Paractinoplanes</taxon>
    </lineage>
</organism>
<proteinExistence type="predicted"/>